<accession>A0A2R5GV01</accession>
<dbReference type="AlphaFoldDB" id="A0A2R5GV01"/>
<evidence type="ECO:0000256" key="1">
    <source>
        <dbReference type="SAM" id="Phobius"/>
    </source>
</evidence>
<proteinExistence type="predicted"/>
<sequence length="84" mass="8443">MVQCCKGGKCTCPPGKCNCCGCGKKDCGCKSGNKCTCPPGKCNCSSGCCSTTESVQARVVDNLPILLMVLGAGVLVGYALGNSK</sequence>
<dbReference type="Proteomes" id="UP000241890">
    <property type="component" value="Unassembled WGS sequence"/>
</dbReference>
<keyword evidence="1" id="KW-0472">Membrane</keyword>
<keyword evidence="3" id="KW-1185">Reference proteome</keyword>
<comment type="caution">
    <text evidence="2">The sequence shown here is derived from an EMBL/GenBank/DDBJ whole genome shotgun (WGS) entry which is preliminary data.</text>
</comment>
<feature type="transmembrane region" description="Helical" evidence="1">
    <location>
        <begin position="63"/>
        <end position="81"/>
    </location>
</feature>
<organism evidence="2 3">
    <name type="scientific">Hondaea fermentalgiana</name>
    <dbReference type="NCBI Taxonomy" id="2315210"/>
    <lineage>
        <taxon>Eukaryota</taxon>
        <taxon>Sar</taxon>
        <taxon>Stramenopiles</taxon>
        <taxon>Bigyra</taxon>
        <taxon>Labyrinthulomycetes</taxon>
        <taxon>Thraustochytrida</taxon>
        <taxon>Thraustochytriidae</taxon>
        <taxon>Hondaea</taxon>
    </lineage>
</organism>
<dbReference type="EMBL" id="BEYU01000208">
    <property type="protein sequence ID" value="GBG34677.1"/>
    <property type="molecule type" value="Genomic_DNA"/>
</dbReference>
<keyword evidence="1" id="KW-1133">Transmembrane helix</keyword>
<evidence type="ECO:0000313" key="2">
    <source>
        <dbReference type="EMBL" id="GBG34677.1"/>
    </source>
</evidence>
<name>A0A2R5GV01_9STRA</name>
<reference evidence="2 3" key="1">
    <citation type="submission" date="2017-12" db="EMBL/GenBank/DDBJ databases">
        <title>Sequencing, de novo assembly and annotation of complete genome of a new Thraustochytrid species, strain FCC1311.</title>
        <authorList>
            <person name="Sedici K."/>
            <person name="Godart F."/>
            <person name="Aiese Cigliano R."/>
            <person name="Sanseverino W."/>
            <person name="Barakat M."/>
            <person name="Ortet P."/>
            <person name="Marechal E."/>
            <person name="Cagnac O."/>
            <person name="Amato A."/>
        </authorList>
    </citation>
    <scope>NUCLEOTIDE SEQUENCE [LARGE SCALE GENOMIC DNA]</scope>
</reference>
<protein>
    <recommendedName>
        <fullName evidence="4">Metallothionein</fullName>
    </recommendedName>
</protein>
<evidence type="ECO:0000313" key="3">
    <source>
        <dbReference type="Proteomes" id="UP000241890"/>
    </source>
</evidence>
<keyword evidence="1" id="KW-0812">Transmembrane</keyword>
<evidence type="ECO:0008006" key="4">
    <source>
        <dbReference type="Google" id="ProtNLM"/>
    </source>
</evidence>
<dbReference type="InParanoid" id="A0A2R5GV01"/>
<gene>
    <name evidence="2" type="ORF">FCC1311_108992</name>
</gene>